<reference evidence="1" key="2">
    <citation type="submission" date="2021-04" db="EMBL/GenBank/DDBJ databases">
        <authorList>
            <person name="Gilroy R."/>
        </authorList>
    </citation>
    <scope>NUCLEOTIDE SEQUENCE</scope>
    <source>
        <strain evidence="1">ChiHjej9B8-1298</strain>
    </source>
</reference>
<protein>
    <recommendedName>
        <fullName evidence="3">EF-hand domain-containing protein</fullName>
    </recommendedName>
</protein>
<evidence type="ECO:0000313" key="1">
    <source>
        <dbReference type="EMBL" id="HIZ33313.1"/>
    </source>
</evidence>
<evidence type="ECO:0008006" key="3">
    <source>
        <dbReference type="Google" id="ProtNLM"/>
    </source>
</evidence>
<dbReference type="Proteomes" id="UP000824028">
    <property type="component" value="Unassembled WGS sequence"/>
</dbReference>
<comment type="caution">
    <text evidence="1">The sequence shown here is derived from an EMBL/GenBank/DDBJ whole genome shotgun (WGS) entry which is preliminary data.</text>
</comment>
<reference evidence="1" key="1">
    <citation type="journal article" date="2021" name="PeerJ">
        <title>Extensive microbial diversity within the chicken gut microbiome revealed by metagenomics and culture.</title>
        <authorList>
            <person name="Gilroy R."/>
            <person name="Ravi A."/>
            <person name="Getino M."/>
            <person name="Pursley I."/>
            <person name="Horton D.L."/>
            <person name="Alikhan N.F."/>
            <person name="Baker D."/>
            <person name="Gharbi K."/>
            <person name="Hall N."/>
            <person name="Watson M."/>
            <person name="Adriaenssens E.M."/>
            <person name="Foster-Nyarko E."/>
            <person name="Jarju S."/>
            <person name="Secka A."/>
            <person name="Antonio M."/>
            <person name="Oren A."/>
            <person name="Chaudhuri R.R."/>
            <person name="La Ragione R."/>
            <person name="Hildebrand F."/>
            <person name="Pallen M.J."/>
        </authorList>
    </citation>
    <scope>NUCLEOTIDE SEQUENCE</scope>
    <source>
        <strain evidence="1">ChiHjej9B8-1298</strain>
    </source>
</reference>
<name>A0A9D2E8U8_9BACE</name>
<dbReference type="AlphaFoldDB" id="A0A9D2E8U8"/>
<proteinExistence type="predicted"/>
<dbReference type="EMBL" id="DXBX01000055">
    <property type="protein sequence ID" value="HIZ33313.1"/>
    <property type="molecule type" value="Genomic_DNA"/>
</dbReference>
<sequence>MAKLFDPWIGKDYKEGIDGNTILVVGVQHWCDPKFWNCEEANPHECLENRNNKCTVWNTKAYQDNGRCHEWANYNNRVELCPLYEKCESKDKSDCLNKGLRLLQCETKISVHDHIEDKEKRKRARVFALVFDVLKNLFEEALTALPFNIKRKETNVSALTPIQKRNYWNRIVFTNFIQHYTEYWNYGELNPKELKYEPEKNQKAFDKCMKEFPSGSPDVIVVLQEPQIFKIIKGILGNKYIYLEEKSEARAFYILAKPSSPLYKKTKNEDKDKRNNFIRYCVQDFKGKRISRQIEILTRFLYELEKKQTGKSNLKQIREEILDCCSNEIKEQFYICDKDGNKKINHNTFNSLVKHTPIKEKERTKINNKYKEYFNIKETEK</sequence>
<organism evidence="1 2">
    <name type="scientific">Candidatus Bacteroides merdigallinarum</name>
    <dbReference type="NCBI Taxonomy" id="2838473"/>
    <lineage>
        <taxon>Bacteria</taxon>
        <taxon>Pseudomonadati</taxon>
        <taxon>Bacteroidota</taxon>
        <taxon>Bacteroidia</taxon>
        <taxon>Bacteroidales</taxon>
        <taxon>Bacteroidaceae</taxon>
        <taxon>Bacteroides</taxon>
    </lineage>
</organism>
<accession>A0A9D2E8U8</accession>
<gene>
    <name evidence="1" type="ORF">H9814_07225</name>
</gene>
<evidence type="ECO:0000313" key="2">
    <source>
        <dbReference type="Proteomes" id="UP000824028"/>
    </source>
</evidence>